<dbReference type="RefSeq" id="WP_249319133.1">
    <property type="nucleotide sequence ID" value="NZ_JACRSN010000007.1"/>
</dbReference>
<proteinExistence type="predicted"/>
<dbReference type="AlphaFoldDB" id="A0A926D9A0"/>
<feature type="domain" description="DUF5071" evidence="1">
    <location>
        <begin position="51"/>
        <end position="93"/>
    </location>
</feature>
<dbReference type="Pfam" id="PF16804">
    <property type="entry name" value="DUF5071"/>
    <property type="match status" value="1"/>
</dbReference>
<protein>
    <submittedName>
        <fullName evidence="2">DUF5071 domain-containing protein</fullName>
    </submittedName>
</protein>
<gene>
    <name evidence="2" type="ORF">IAG03_06215</name>
</gene>
<evidence type="ECO:0000259" key="1">
    <source>
        <dbReference type="Pfam" id="PF16804"/>
    </source>
</evidence>
<evidence type="ECO:0000313" key="3">
    <source>
        <dbReference type="Proteomes" id="UP000651482"/>
    </source>
</evidence>
<dbReference type="InterPro" id="IPR031837">
    <property type="entry name" value="DUF5071"/>
</dbReference>
<reference evidence="2" key="1">
    <citation type="submission" date="2020-08" db="EMBL/GenBank/DDBJ databases">
        <title>Genome public.</title>
        <authorList>
            <person name="Liu C."/>
            <person name="Sun Q."/>
        </authorList>
    </citation>
    <scope>NUCLEOTIDE SEQUENCE</scope>
    <source>
        <strain evidence="2">NSJ-40</strain>
    </source>
</reference>
<name>A0A926D9A0_9FIRM</name>
<dbReference type="Gene3D" id="1.25.40.750">
    <property type="entry name" value="Domain of unknown function DUF5071"/>
    <property type="match status" value="1"/>
</dbReference>
<dbReference type="InterPro" id="IPR038692">
    <property type="entry name" value="Cthe_2751_sf"/>
</dbReference>
<dbReference type="EMBL" id="JACRSN010000007">
    <property type="protein sequence ID" value="MBC8533606.1"/>
    <property type="molecule type" value="Genomic_DNA"/>
</dbReference>
<sequence>MQDITSIYKMLNWENPDEIQLEGLELAKKIDNLSLLIQPPAPPSVWEQCANILSEKSDMQLKPYLSQLLEWLQDINWPGAITIAKRLKTYSGEELAIALENAVESTKKMSKDIGLMWLDYLSELLDNDMLISSLSCDTLTLLKEHYHNWTNWDS</sequence>
<comment type="caution">
    <text evidence="2">The sequence shown here is derived from an EMBL/GenBank/DDBJ whole genome shotgun (WGS) entry which is preliminary data.</text>
</comment>
<organism evidence="2 3">
    <name type="scientific">Yeguia hominis</name>
    <dbReference type="NCBI Taxonomy" id="2763662"/>
    <lineage>
        <taxon>Bacteria</taxon>
        <taxon>Bacillati</taxon>
        <taxon>Bacillota</taxon>
        <taxon>Clostridia</taxon>
        <taxon>Eubacteriales</taxon>
        <taxon>Yeguiaceae</taxon>
        <taxon>Yeguia</taxon>
    </lineage>
</organism>
<keyword evidence="3" id="KW-1185">Reference proteome</keyword>
<evidence type="ECO:0000313" key="2">
    <source>
        <dbReference type="EMBL" id="MBC8533606.1"/>
    </source>
</evidence>
<dbReference type="Proteomes" id="UP000651482">
    <property type="component" value="Unassembled WGS sequence"/>
</dbReference>
<accession>A0A926D9A0</accession>